<evidence type="ECO:0000313" key="2">
    <source>
        <dbReference type="EMBL" id="QHS92491.1"/>
    </source>
</evidence>
<reference evidence="2" key="1">
    <citation type="journal article" date="2020" name="Nature">
        <title>Giant virus diversity and host interactions through global metagenomics.</title>
        <authorList>
            <person name="Schulz F."/>
            <person name="Roux S."/>
            <person name="Paez-Espino D."/>
            <person name="Jungbluth S."/>
            <person name="Walsh D.A."/>
            <person name="Denef V.J."/>
            <person name="McMahon K.D."/>
            <person name="Konstantinidis K.T."/>
            <person name="Eloe-Fadrosh E.A."/>
            <person name="Kyrpides N.C."/>
            <person name="Woyke T."/>
        </authorList>
    </citation>
    <scope>NUCLEOTIDE SEQUENCE</scope>
    <source>
        <strain evidence="2">GVMAG-M-3300014204-73</strain>
    </source>
</reference>
<protein>
    <submittedName>
        <fullName evidence="2">Uncharacterized protein</fullName>
    </submittedName>
</protein>
<dbReference type="EMBL" id="MN739180">
    <property type="protein sequence ID" value="QHS92491.1"/>
    <property type="molecule type" value="Genomic_DNA"/>
</dbReference>
<accession>A0A6C0BL59</accession>
<dbReference type="AlphaFoldDB" id="A0A6C0BL59"/>
<name>A0A6C0BL59_9ZZZZ</name>
<feature type="transmembrane region" description="Helical" evidence="1">
    <location>
        <begin position="6"/>
        <end position="25"/>
    </location>
</feature>
<keyword evidence="1" id="KW-0472">Membrane</keyword>
<keyword evidence="1" id="KW-0812">Transmembrane</keyword>
<keyword evidence="1" id="KW-1133">Transmembrane helix</keyword>
<sequence length="176" mass="21245">MSLIFIFVFLLIFGWAIYYVINLLIKRRLTENFDNQGKYMPSEAIHYFLTTSVRPGKQNIVNLQETNPNHTRYSYLTPKDAQLEQPNRQVVSHRQSKLDPRNLTCVGSNAPIRKLVQEFQPYMYDQPELINLYDYPFYRDWRYPERPIDPRFLINPDKYCQENPQIYPSYKHLSKW</sequence>
<proteinExistence type="predicted"/>
<organism evidence="2">
    <name type="scientific">viral metagenome</name>
    <dbReference type="NCBI Taxonomy" id="1070528"/>
    <lineage>
        <taxon>unclassified sequences</taxon>
        <taxon>metagenomes</taxon>
        <taxon>organismal metagenomes</taxon>
    </lineage>
</organism>
<evidence type="ECO:0000256" key="1">
    <source>
        <dbReference type="SAM" id="Phobius"/>
    </source>
</evidence>